<sequence length="261" mass="29300">MNYAKVIDAALTLFPKRIKVTCIDGVTGQQIGIYKVPFSQLPAIFDKPITLDIEGHTWRVIKADPLSADEFGIFRKLKLHVLSVEQQQQASLGHNVATRHANNPLTTSTPFYQQFTLELTPDDWLQLEFLPTDALPLIQEEMALIDPILLAQNGSSLLLGYETMHIRQQTAQLGVEIPFDAFCAALPVNKKGNIRFGGDGYVENGFVVQTDNYEYYGILVNNQITHLCLTSFDCIDDEFTQVASNWDLALVNWKQCSITMC</sequence>
<reference evidence="1 2" key="1">
    <citation type="submission" date="2016-03" db="EMBL/GenBank/DDBJ databases">
        <title>Niastella vici sp. nov., isolated from farmland soil.</title>
        <authorList>
            <person name="Chen L."/>
            <person name="Wang D."/>
            <person name="Yang S."/>
            <person name="Wang G."/>
        </authorList>
    </citation>
    <scope>NUCLEOTIDE SEQUENCE [LARGE SCALE GENOMIC DNA]</scope>
    <source>
        <strain evidence="1 2">DJ57</strain>
    </source>
</reference>
<evidence type="ECO:0000313" key="2">
    <source>
        <dbReference type="Proteomes" id="UP000192796"/>
    </source>
</evidence>
<gene>
    <name evidence="1" type="ORF">A3860_07625</name>
</gene>
<dbReference type="Proteomes" id="UP000192796">
    <property type="component" value="Unassembled WGS sequence"/>
</dbReference>
<evidence type="ECO:0000313" key="1">
    <source>
        <dbReference type="EMBL" id="OQP58185.1"/>
    </source>
</evidence>
<dbReference type="AlphaFoldDB" id="A0A1V9FIK6"/>
<name>A0A1V9FIK6_9BACT</name>
<keyword evidence="2" id="KW-1185">Reference proteome</keyword>
<proteinExistence type="predicted"/>
<dbReference type="RefSeq" id="WP_081155332.1">
    <property type="nucleotide sequence ID" value="NZ_LVYD01000102.1"/>
</dbReference>
<dbReference type="EMBL" id="LVYD01000102">
    <property type="protein sequence ID" value="OQP58185.1"/>
    <property type="molecule type" value="Genomic_DNA"/>
</dbReference>
<dbReference type="STRING" id="1703345.A3860_07625"/>
<accession>A0A1V9FIK6</accession>
<organism evidence="1 2">
    <name type="scientific">Niastella vici</name>
    <dbReference type="NCBI Taxonomy" id="1703345"/>
    <lineage>
        <taxon>Bacteria</taxon>
        <taxon>Pseudomonadati</taxon>
        <taxon>Bacteroidota</taxon>
        <taxon>Chitinophagia</taxon>
        <taxon>Chitinophagales</taxon>
        <taxon>Chitinophagaceae</taxon>
        <taxon>Niastella</taxon>
    </lineage>
</organism>
<dbReference type="OrthoDB" id="646444at2"/>
<protein>
    <submittedName>
        <fullName evidence="1">Uncharacterized protein</fullName>
    </submittedName>
</protein>
<comment type="caution">
    <text evidence="1">The sequence shown here is derived from an EMBL/GenBank/DDBJ whole genome shotgun (WGS) entry which is preliminary data.</text>
</comment>